<dbReference type="Proteomes" id="UP000652761">
    <property type="component" value="Unassembled WGS sequence"/>
</dbReference>
<reference evidence="1" key="1">
    <citation type="submission" date="2017-07" db="EMBL/GenBank/DDBJ databases">
        <title>Taro Niue Genome Assembly and Annotation.</title>
        <authorList>
            <person name="Atibalentja N."/>
            <person name="Keating K."/>
            <person name="Fields C.J."/>
        </authorList>
    </citation>
    <scope>NUCLEOTIDE SEQUENCE</scope>
    <source>
        <strain evidence="1">Niue_2</strain>
        <tissue evidence="1">Leaf</tissue>
    </source>
</reference>
<evidence type="ECO:0000313" key="1">
    <source>
        <dbReference type="EMBL" id="MQL68772.1"/>
    </source>
</evidence>
<protein>
    <submittedName>
        <fullName evidence="1">Uncharacterized protein</fullName>
    </submittedName>
</protein>
<comment type="caution">
    <text evidence="1">The sequence shown here is derived from an EMBL/GenBank/DDBJ whole genome shotgun (WGS) entry which is preliminary data.</text>
</comment>
<proteinExistence type="predicted"/>
<evidence type="ECO:0000313" key="2">
    <source>
        <dbReference type="Proteomes" id="UP000652761"/>
    </source>
</evidence>
<dbReference type="AlphaFoldDB" id="A0A843T8X1"/>
<name>A0A843T8X1_COLES</name>
<gene>
    <name evidence="1" type="ORF">Taro_001045</name>
</gene>
<accession>A0A843T8X1</accession>
<dbReference type="EMBL" id="NMUH01000021">
    <property type="protein sequence ID" value="MQL68772.1"/>
    <property type="molecule type" value="Genomic_DNA"/>
</dbReference>
<keyword evidence="2" id="KW-1185">Reference proteome</keyword>
<sequence>MLNVDGASKEITNICSDSLTMVTSLHASVAPSWDCYRWWRIVLDFVQHYGVRESYSRGMDERYRDDSQRPKLDPDIWVAATGAPKKGHVYGFGHSLGTTRVISSCSSFVSHAPSPFTTPAAPGGSSSGAPTMTPAQFTEIVNETISQNISQTLILTPKGSHSWGFLLIEHLLHSNLR</sequence>
<organism evidence="1 2">
    <name type="scientific">Colocasia esculenta</name>
    <name type="common">Wild taro</name>
    <name type="synonym">Arum esculentum</name>
    <dbReference type="NCBI Taxonomy" id="4460"/>
    <lineage>
        <taxon>Eukaryota</taxon>
        <taxon>Viridiplantae</taxon>
        <taxon>Streptophyta</taxon>
        <taxon>Embryophyta</taxon>
        <taxon>Tracheophyta</taxon>
        <taxon>Spermatophyta</taxon>
        <taxon>Magnoliopsida</taxon>
        <taxon>Liliopsida</taxon>
        <taxon>Araceae</taxon>
        <taxon>Aroideae</taxon>
        <taxon>Colocasieae</taxon>
        <taxon>Colocasia</taxon>
    </lineage>
</organism>